<accession>A0A3N6NBX2</accession>
<keyword evidence="8" id="KW-1185">Reference proteome</keyword>
<proteinExistence type="inferred from homology"/>
<dbReference type="PRINTS" id="PR00691">
    <property type="entry name" value="ADHESINB"/>
</dbReference>
<dbReference type="AlphaFoldDB" id="A0A3N6NBX2"/>
<gene>
    <name evidence="7" type="ORF">D5R40_12540</name>
</gene>
<feature type="compositionally biased region" description="Basic and acidic residues" evidence="5">
    <location>
        <begin position="131"/>
        <end position="156"/>
    </location>
</feature>
<evidence type="ECO:0000256" key="4">
    <source>
        <dbReference type="RuleBase" id="RU003512"/>
    </source>
</evidence>
<keyword evidence="2 4" id="KW-0813">Transport</keyword>
<evidence type="ECO:0000256" key="5">
    <source>
        <dbReference type="SAM" id="MobiDB-lite"/>
    </source>
</evidence>
<feature type="signal peptide" evidence="6">
    <location>
        <begin position="1"/>
        <end position="31"/>
    </location>
</feature>
<comment type="similarity">
    <text evidence="1 4">Belongs to the bacterial solute-binding protein 9 family.</text>
</comment>
<dbReference type="Proteomes" id="UP000269154">
    <property type="component" value="Unassembled WGS sequence"/>
</dbReference>
<dbReference type="Pfam" id="PF01297">
    <property type="entry name" value="ZnuA"/>
    <property type="match status" value="1"/>
</dbReference>
<organism evidence="7 8">
    <name type="scientific">Okeania hirsuta</name>
    <dbReference type="NCBI Taxonomy" id="1458930"/>
    <lineage>
        <taxon>Bacteria</taxon>
        <taxon>Bacillati</taxon>
        <taxon>Cyanobacteriota</taxon>
        <taxon>Cyanophyceae</taxon>
        <taxon>Oscillatoriophycideae</taxon>
        <taxon>Oscillatoriales</taxon>
        <taxon>Microcoleaceae</taxon>
        <taxon>Okeania</taxon>
    </lineage>
</organism>
<dbReference type="RefSeq" id="WP_124146653.1">
    <property type="nucleotide sequence ID" value="NZ_CAWOKI010000183.1"/>
</dbReference>
<dbReference type="InterPro" id="IPR006128">
    <property type="entry name" value="Lipoprotein_PsaA-like"/>
</dbReference>
<dbReference type="GO" id="GO:0007155">
    <property type="term" value="P:cell adhesion"/>
    <property type="evidence" value="ECO:0007669"/>
    <property type="project" value="InterPro"/>
</dbReference>
<dbReference type="PRINTS" id="PR00690">
    <property type="entry name" value="ADHESNFAMILY"/>
</dbReference>
<dbReference type="SUPFAM" id="SSF53807">
    <property type="entry name" value="Helical backbone' metal receptor"/>
    <property type="match status" value="1"/>
</dbReference>
<evidence type="ECO:0000256" key="3">
    <source>
        <dbReference type="ARBA" id="ARBA00022729"/>
    </source>
</evidence>
<feature type="region of interest" description="Disordered" evidence="5">
    <location>
        <begin position="126"/>
        <end position="157"/>
    </location>
</feature>
<evidence type="ECO:0000256" key="2">
    <source>
        <dbReference type="ARBA" id="ARBA00022448"/>
    </source>
</evidence>
<sequence length="321" mass="36318">MLKTIRRIHCLFLGTAALATAVSLGSVSSVAQNQNETKIVATFLPIYMFTKGVTGESGKVELLIPAGADPHDYQATPENARSIAEADVLVKNGLGLEEFLEKLVDATGNSQLQEIDASQNIEPLEEEDKDHDDHHDHDHHDHDHDHHHGHHHEEGNPHVWLDPVLAQQQVKNIRDGLIQADSNNEATYRANADIYIRKLQELHQEFQTRLSPFQGCKFIAFHDAYPYLAQRYNLQQMAVVELPEDNITPRDVQRVIKAAQEYQVKGLLAETGFNDNRMQQIAKDIRLPVKKLDPVISGSLDPEYYFTAMRNNIKTLEEICQ</sequence>
<dbReference type="PANTHER" id="PTHR42953:SF3">
    <property type="entry name" value="HIGH-AFFINITY ZINC UPTAKE SYSTEM PROTEIN ZNUA"/>
    <property type="match status" value="1"/>
</dbReference>
<dbReference type="InterPro" id="IPR006127">
    <property type="entry name" value="ZnuA-like"/>
</dbReference>
<comment type="caution">
    <text evidence="7">The sequence shown here is derived from an EMBL/GenBank/DDBJ whole genome shotgun (WGS) entry which is preliminary data.</text>
</comment>
<dbReference type="InterPro" id="IPR050492">
    <property type="entry name" value="Bact_metal-bind_prot9"/>
</dbReference>
<keyword evidence="3 6" id="KW-0732">Signal</keyword>
<dbReference type="GO" id="GO:0046872">
    <property type="term" value="F:metal ion binding"/>
    <property type="evidence" value="ECO:0007669"/>
    <property type="project" value="InterPro"/>
</dbReference>
<dbReference type="Gene3D" id="3.40.50.1980">
    <property type="entry name" value="Nitrogenase molybdenum iron protein domain"/>
    <property type="match status" value="2"/>
</dbReference>
<dbReference type="EMBL" id="RCBY01000059">
    <property type="protein sequence ID" value="RQH43610.1"/>
    <property type="molecule type" value="Genomic_DNA"/>
</dbReference>
<evidence type="ECO:0000313" key="8">
    <source>
        <dbReference type="Proteomes" id="UP000269154"/>
    </source>
</evidence>
<evidence type="ECO:0000313" key="7">
    <source>
        <dbReference type="EMBL" id="RQH43610.1"/>
    </source>
</evidence>
<dbReference type="OrthoDB" id="9810636at2"/>
<name>A0A3N6NBX2_9CYAN</name>
<evidence type="ECO:0000256" key="6">
    <source>
        <dbReference type="SAM" id="SignalP"/>
    </source>
</evidence>
<dbReference type="GO" id="GO:0030001">
    <property type="term" value="P:metal ion transport"/>
    <property type="evidence" value="ECO:0007669"/>
    <property type="project" value="InterPro"/>
</dbReference>
<evidence type="ECO:0000256" key="1">
    <source>
        <dbReference type="ARBA" id="ARBA00011028"/>
    </source>
</evidence>
<protein>
    <submittedName>
        <fullName evidence="7">ABC transporter substrate-binding protein</fullName>
    </submittedName>
</protein>
<feature type="chain" id="PRO_5017963608" evidence="6">
    <location>
        <begin position="32"/>
        <end position="321"/>
    </location>
</feature>
<dbReference type="InterPro" id="IPR006129">
    <property type="entry name" value="AdhesinB"/>
</dbReference>
<dbReference type="PANTHER" id="PTHR42953">
    <property type="entry name" value="HIGH-AFFINITY ZINC UPTAKE SYSTEM PROTEIN ZNUA-RELATED"/>
    <property type="match status" value="1"/>
</dbReference>
<reference evidence="7 8" key="1">
    <citation type="journal article" date="2018" name="ACS Chem. Biol.">
        <title>Ketoreductase domain dysfunction expands chemodiversity: malyngamide biosynthesis in the cyanobacterium Okeania hirsuta.</title>
        <authorList>
            <person name="Moss N.A."/>
            <person name="Leao T."/>
            <person name="Rankin M."/>
            <person name="McCullough T.M."/>
            <person name="Qu P."/>
            <person name="Korobeynikov A."/>
            <person name="Smith J.L."/>
            <person name="Gerwick L."/>
            <person name="Gerwick W.H."/>
        </authorList>
    </citation>
    <scope>NUCLEOTIDE SEQUENCE [LARGE SCALE GENOMIC DNA]</scope>
    <source>
        <strain evidence="7 8">PAB10Feb10-1</strain>
    </source>
</reference>